<evidence type="ECO:0000313" key="3">
    <source>
        <dbReference type="Proteomes" id="UP000029644"/>
    </source>
</evidence>
<reference evidence="2 3" key="1">
    <citation type="journal article" date="2014" name="Genome Announc.">
        <title>Draft Genome Sequences of Marine Flavobacterium Algibacter lectus Strains SS8 and NR4.</title>
        <authorList>
            <person name="Takatani N."/>
            <person name="Nakanishi M."/>
            <person name="Meirelles P."/>
            <person name="Mino S."/>
            <person name="Suda W."/>
            <person name="Oshima K."/>
            <person name="Hattori M."/>
            <person name="Ohkuma M."/>
            <person name="Hosokawa M."/>
            <person name="Miyashita K."/>
            <person name="Thompson F.L."/>
            <person name="Niwa A."/>
            <person name="Sawabe T."/>
            <person name="Sawabe T."/>
        </authorList>
    </citation>
    <scope>NUCLEOTIDE SEQUENCE [LARGE SCALE GENOMIC DNA]</scope>
    <source>
        <strain evidence="2 3">JCM 19300</strain>
    </source>
</reference>
<protein>
    <recommendedName>
        <fullName evidence="4">Gliding motility protein SprA N-terminal domain-containing protein</fullName>
    </recommendedName>
</protein>
<sequence length="834" mass="95940">MVTNVNVGQLLPKKWGIQIPFNYGQSEELITPKYDQFYEDLTLDSRLDAAETEVDKDKIKKQSEDYTKRQSINLIGVRKNRTGDAKPRFYDVENVTLNYSYNKVEHRDFEIENSVSKTVRVGANYAHNFNPVTIQPFKKNDSLFTGKYWKILKDFNLNLLPSSFTINTDLNRQFNRQKFRDADLSGGSNIEIEELFRRNYTFDFQYTVNYNLTESLQFNFTASNNNIVRNYFQDNIINGEQDPTLDVWDGFLDFGDPNRQMQNLGLTYQLPINKIPTFSFVNATYQYTGNFQWQKGSDLYGSLELDGETYDLGNTIQNANTHNINTSLDMNKLYKYIGLVKKPIRRVRTRTTGPPTSKSSAKDKKQPKVKSQSTTKLLNAGIDILTSVKRVQFNYSENNGTYLPGYTQTPGFLGTLKPTFGYTFGSQADIRSLAARNGWLTLYQDFNQQFTSTNTKQLDVSASLEPVKDLKIDIVGNRTYYKNFTENYRVDVNNDNQYVGLTPNTFGNFNISTLLIKTAFSKSDETVSDAFNDFRSNRLIIARRLATQNGADVNDLDDDGYPKGFGKNSQNVLLPAFLAAYTGTDANKVNTSAFRDVPIPNWDLKYSGFMKMAWFKKRFKRFSLTHGYRSTYTINQFQTNLDYNEVDFSQPYDDQPDDTKDQSGNYKNERLFSNINLTEMFSPLVRIDMEMKNSVKILAEIKKDRLLSLSFDNNLMTEIIGNEFILGLGYRIKDLRIRSNLAGPQKRIVSDLNMKADISIRDNKTIIRYLDLENNQVTSGQTIWGLKYSADYAFSKNLTGIFYFDYSFSEYAISTAFPLTTIRSGFTIRYNFGN</sequence>
<comment type="caution">
    <text evidence="2">The sequence shown here is derived from an EMBL/GenBank/DDBJ whole genome shotgun (WGS) entry which is preliminary data.</text>
</comment>
<feature type="region of interest" description="Disordered" evidence="1">
    <location>
        <begin position="347"/>
        <end position="373"/>
    </location>
</feature>
<name>A0A090VDQ3_9FLAO</name>
<organism evidence="2 3">
    <name type="scientific">Algibacter lectus</name>
    <dbReference type="NCBI Taxonomy" id="221126"/>
    <lineage>
        <taxon>Bacteria</taxon>
        <taxon>Pseudomonadati</taxon>
        <taxon>Bacteroidota</taxon>
        <taxon>Flavobacteriia</taxon>
        <taxon>Flavobacteriales</taxon>
        <taxon>Flavobacteriaceae</taxon>
        <taxon>Algibacter</taxon>
    </lineage>
</organism>
<evidence type="ECO:0000313" key="2">
    <source>
        <dbReference type="EMBL" id="GAL62901.1"/>
    </source>
</evidence>
<dbReference type="InterPro" id="IPR026377">
    <property type="entry name" value="Cell_surface_SprA"/>
</dbReference>
<dbReference type="NCBIfam" id="TIGR04189">
    <property type="entry name" value="surface_SprA"/>
    <property type="match status" value="1"/>
</dbReference>
<proteinExistence type="predicted"/>
<dbReference type="Proteomes" id="UP000029644">
    <property type="component" value="Unassembled WGS sequence"/>
</dbReference>
<dbReference type="EMBL" id="BBNQ01000008">
    <property type="protein sequence ID" value="GAL62901.1"/>
    <property type="molecule type" value="Genomic_DNA"/>
</dbReference>
<dbReference type="AlphaFoldDB" id="A0A090VDQ3"/>
<accession>A0A090VDQ3</accession>
<gene>
    <name evidence="2" type="ORF">JCM19300_3469</name>
</gene>
<evidence type="ECO:0008006" key="4">
    <source>
        <dbReference type="Google" id="ProtNLM"/>
    </source>
</evidence>
<evidence type="ECO:0000256" key="1">
    <source>
        <dbReference type="SAM" id="MobiDB-lite"/>
    </source>
</evidence>